<comment type="caution">
    <text evidence="1">The sequence shown here is derived from an EMBL/GenBank/DDBJ whole genome shotgun (WGS) entry which is preliminary data.</text>
</comment>
<sequence>MLILASHVSFFRVEGGHGAEKCKDSPFEKCYLMQNGDKTET</sequence>
<accession>K9DYN5</accession>
<dbReference type="PATRIC" id="fig|742727.4.peg.3024"/>
<evidence type="ECO:0000313" key="1">
    <source>
        <dbReference type="EMBL" id="EKU89518.1"/>
    </source>
</evidence>
<dbReference type="HOGENOM" id="CLU_3265866_0_0_10"/>
<reference evidence="1 2" key="1">
    <citation type="submission" date="2012-09" db="EMBL/GenBank/DDBJ databases">
        <title>The Genome Sequence of Bacteroides oleiciplenus YIT 12058.</title>
        <authorList>
            <consortium name="The Broad Institute Genome Sequencing Platform"/>
            <person name="Earl A."/>
            <person name="Ward D."/>
            <person name="Feldgarden M."/>
            <person name="Gevers D."/>
            <person name="Morotomi M."/>
            <person name="Walker B."/>
            <person name="Young S.K."/>
            <person name="Zeng Q."/>
            <person name="Gargeya S."/>
            <person name="Fitzgerald M."/>
            <person name="Haas B."/>
            <person name="Abouelleil A."/>
            <person name="Alvarado L."/>
            <person name="Arachchi H.M."/>
            <person name="Berlin A.M."/>
            <person name="Chapman S.B."/>
            <person name="Goldberg J."/>
            <person name="Griggs A."/>
            <person name="Gujja S."/>
            <person name="Hansen M."/>
            <person name="Howarth C."/>
            <person name="Imamovic A."/>
            <person name="Larimer J."/>
            <person name="McCowen C."/>
            <person name="Montmayeur A."/>
            <person name="Murphy C."/>
            <person name="Neiman D."/>
            <person name="Pearson M."/>
            <person name="Priest M."/>
            <person name="Roberts A."/>
            <person name="Saif S."/>
            <person name="Shea T."/>
            <person name="Sisk P."/>
            <person name="Sykes S."/>
            <person name="Wortman J."/>
            <person name="Nusbaum C."/>
            <person name="Birren B."/>
        </authorList>
    </citation>
    <scope>NUCLEOTIDE SEQUENCE [LARGE SCALE GENOMIC DNA]</scope>
    <source>
        <strain evidence="1 2">YIT 12058</strain>
    </source>
</reference>
<protein>
    <submittedName>
        <fullName evidence="1">Uncharacterized protein</fullName>
    </submittedName>
</protein>
<gene>
    <name evidence="1" type="ORF">HMPREF9447_02956</name>
</gene>
<dbReference type="AlphaFoldDB" id="K9DYN5"/>
<dbReference type="EMBL" id="ADLF01000013">
    <property type="protein sequence ID" value="EKU89518.1"/>
    <property type="molecule type" value="Genomic_DNA"/>
</dbReference>
<proteinExistence type="predicted"/>
<dbReference type="Proteomes" id="UP000009872">
    <property type="component" value="Unassembled WGS sequence"/>
</dbReference>
<name>K9DYN5_9BACE</name>
<evidence type="ECO:0000313" key="2">
    <source>
        <dbReference type="Proteomes" id="UP000009872"/>
    </source>
</evidence>
<organism evidence="1 2">
    <name type="scientific">Bacteroides oleiciplenus YIT 12058</name>
    <dbReference type="NCBI Taxonomy" id="742727"/>
    <lineage>
        <taxon>Bacteria</taxon>
        <taxon>Pseudomonadati</taxon>
        <taxon>Bacteroidota</taxon>
        <taxon>Bacteroidia</taxon>
        <taxon>Bacteroidales</taxon>
        <taxon>Bacteroidaceae</taxon>
        <taxon>Bacteroides</taxon>
    </lineage>
</organism>
<keyword evidence="2" id="KW-1185">Reference proteome</keyword>